<dbReference type="GO" id="GO:0038023">
    <property type="term" value="F:signaling receptor activity"/>
    <property type="evidence" value="ECO:0007669"/>
    <property type="project" value="InterPro"/>
</dbReference>
<evidence type="ECO:0000313" key="4">
    <source>
        <dbReference type="EMBL" id="ETO69534.1"/>
    </source>
</evidence>
<dbReference type="PANTHER" id="PTHR13351:SF1">
    <property type="entry name" value="RENIN RECEPTOR"/>
    <property type="match status" value="1"/>
</dbReference>
<feature type="chain" id="PRO_5001753281" evidence="3">
    <location>
        <begin position="20"/>
        <end position="382"/>
    </location>
</feature>
<evidence type="ECO:0000256" key="2">
    <source>
        <dbReference type="SAM" id="Phobius"/>
    </source>
</evidence>
<feature type="region of interest" description="Disordered" evidence="1">
    <location>
        <begin position="266"/>
        <end position="328"/>
    </location>
</feature>
<feature type="signal peptide" evidence="3">
    <location>
        <begin position="1"/>
        <end position="19"/>
    </location>
</feature>
<accession>A0A080ZSC3</accession>
<protein>
    <submittedName>
        <fullName evidence="4">Uncharacterized protein</fullName>
    </submittedName>
</protein>
<dbReference type="AlphaFoldDB" id="A0A080ZSC3"/>
<evidence type="ECO:0000256" key="1">
    <source>
        <dbReference type="SAM" id="MobiDB-lite"/>
    </source>
</evidence>
<name>A0A080ZSC3_PHYNI</name>
<evidence type="ECO:0000256" key="3">
    <source>
        <dbReference type="SAM" id="SignalP"/>
    </source>
</evidence>
<feature type="compositionally biased region" description="Acidic residues" evidence="1">
    <location>
        <begin position="275"/>
        <end position="301"/>
    </location>
</feature>
<dbReference type="PANTHER" id="PTHR13351">
    <property type="entry name" value="RENIN RECEPTOR"/>
    <property type="match status" value="1"/>
</dbReference>
<keyword evidence="2" id="KW-0812">Transmembrane</keyword>
<evidence type="ECO:0000313" key="5">
    <source>
        <dbReference type="Proteomes" id="UP000028582"/>
    </source>
</evidence>
<keyword evidence="3" id="KW-0732">Signal</keyword>
<gene>
    <name evidence="4" type="ORF">F444_13898</name>
</gene>
<dbReference type="InterPro" id="IPR012493">
    <property type="entry name" value="Renin_rcpt"/>
</dbReference>
<dbReference type="EMBL" id="ANJA01002534">
    <property type="protein sequence ID" value="ETO69534.1"/>
    <property type="molecule type" value="Genomic_DNA"/>
</dbReference>
<dbReference type="GO" id="GO:0009897">
    <property type="term" value="C:external side of plasma membrane"/>
    <property type="evidence" value="ECO:0007669"/>
    <property type="project" value="TreeGrafter"/>
</dbReference>
<comment type="caution">
    <text evidence="4">The sequence shown here is derived from an EMBL/GenBank/DDBJ whole genome shotgun (WGS) entry which is preliminary data.</text>
</comment>
<reference evidence="4 5" key="1">
    <citation type="submission" date="2013-11" db="EMBL/GenBank/DDBJ databases">
        <title>The Genome Sequence of Phytophthora parasitica P1976.</title>
        <authorList>
            <consortium name="The Broad Institute Genomics Platform"/>
            <person name="Russ C."/>
            <person name="Tyler B."/>
            <person name="Panabieres F."/>
            <person name="Shan W."/>
            <person name="Tripathy S."/>
            <person name="Grunwald N."/>
            <person name="Machado M."/>
            <person name="Johnson C.S."/>
            <person name="Walker B."/>
            <person name="Young S."/>
            <person name="Zeng Q."/>
            <person name="Gargeya S."/>
            <person name="Fitzgerald M."/>
            <person name="Haas B."/>
            <person name="Abouelleil A."/>
            <person name="Allen A.W."/>
            <person name="Alvarado L."/>
            <person name="Arachchi H.M."/>
            <person name="Berlin A.M."/>
            <person name="Chapman S.B."/>
            <person name="Gainer-Dewar J."/>
            <person name="Goldberg J."/>
            <person name="Griggs A."/>
            <person name="Gujja S."/>
            <person name="Hansen M."/>
            <person name="Howarth C."/>
            <person name="Imamovic A."/>
            <person name="Ireland A."/>
            <person name="Larimer J."/>
            <person name="McCowan C."/>
            <person name="Murphy C."/>
            <person name="Pearson M."/>
            <person name="Poon T.W."/>
            <person name="Priest M."/>
            <person name="Roberts A."/>
            <person name="Saif S."/>
            <person name="Shea T."/>
            <person name="Sisk P."/>
            <person name="Sykes S."/>
            <person name="Wortman J."/>
            <person name="Nusbaum C."/>
            <person name="Birren B."/>
        </authorList>
    </citation>
    <scope>NUCLEOTIDE SEQUENCE [LARGE SCALE GENOMIC DNA]</scope>
    <source>
        <strain evidence="4 5">P1976</strain>
    </source>
</reference>
<dbReference type="Proteomes" id="UP000028582">
    <property type="component" value="Unassembled WGS sequence"/>
</dbReference>
<keyword evidence="2" id="KW-0472">Membrane</keyword>
<keyword evidence="2" id="KW-1133">Transmembrane helix</keyword>
<proteinExistence type="predicted"/>
<sequence>MRSLLLLSATALAASDASAEQMLVLGKSSSPLWHETRSSGAFSAAGMADLALNSLGLSTGSVSSRSAVQSPLQADIFTHSDAYAMILLEDASPATLEAVNAALNGAKAFHELYPAQPANVKVPAAVAQEFSGKYPSSTHCAGNTALCASMSAERPQVDSTLVLQVLKANSFLSASDEQDVAFAQQLAQVMQLTTELKDSQSKKLFLVGLSGLQGDKQQAAQQAMAATVTEFLAQLMKTERTVAAQIMAGTLPTITDETSALSRRNRKLVTKLSNEEEDDDDDDEEEEGEESEEDDEEEVEDLAAASGSVWEDKDNSTSTGNSTAPGAVSMPDIAEYQIILWTSVLLGAVLLMAILAMANMHTGRDSLLYAKFIADVNGRKTN</sequence>
<organism evidence="4 5">
    <name type="scientific">Phytophthora nicotianae P1976</name>
    <dbReference type="NCBI Taxonomy" id="1317066"/>
    <lineage>
        <taxon>Eukaryota</taxon>
        <taxon>Sar</taxon>
        <taxon>Stramenopiles</taxon>
        <taxon>Oomycota</taxon>
        <taxon>Peronosporomycetes</taxon>
        <taxon>Peronosporales</taxon>
        <taxon>Peronosporaceae</taxon>
        <taxon>Phytophthora</taxon>
    </lineage>
</organism>
<feature type="transmembrane region" description="Helical" evidence="2">
    <location>
        <begin position="338"/>
        <end position="358"/>
    </location>
</feature>
<dbReference type="OrthoDB" id="158685at2759"/>